<evidence type="ECO:0000256" key="7">
    <source>
        <dbReference type="ARBA" id="ARBA00023053"/>
    </source>
</evidence>
<keyword evidence="11 12" id="KW-0407">Ion channel</keyword>
<evidence type="ECO:0000256" key="14">
    <source>
        <dbReference type="SAM" id="Phobius"/>
    </source>
</evidence>
<dbReference type="KEGG" id="clec:106661080"/>
<name>A0A8I6R8I7_CIMLE</name>
<evidence type="ECO:0000256" key="12">
    <source>
        <dbReference type="RuleBase" id="RU000679"/>
    </source>
</evidence>
<reference evidence="15" key="1">
    <citation type="submission" date="2022-01" db="UniProtKB">
        <authorList>
            <consortium name="EnsemblMetazoa"/>
        </authorList>
    </citation>
    <scope>IDENTIFICATION</scope>
</reference>
<dbReference type="Pfam" id="PF00858">
    <property type="entry name" value="ASC"/>
    <property type="match status" value="1"/>
</dbReference>
<keyword evidence="16" id="KW-1185">Reference proteome</keyword>
<keyword evidence="7" id="KW-0915">Sodium</keyword>
<evidence type="ECO:0000256" key="6">
    <source>
        <dbReference type="ARBA" id="ARBA00022989"/>
    </source>
</evidence>
<comment type="similarity">
    <text evidence="2 12">Belongs to the amiloride-sensitive sodium channel (TC 1.A.6) family.</text>
</comment>
<feature type="transmembrane region" description="Helical" evidence="14">
    <location>
        <begin position="547"/>
        <end position="567"/>
    </location>
</feature>
<dbReference type="Gene3D" id="2.60.470.10">
    <property type="entry name" value="Acid-sensing ion channels like domains"/>
    <property type="match status" value="1"/>
</dbReference>
<comment type="subcellular location">
    <subcellularLocation>
        <location evidence="1">Membrane</location>
        <topology evidence="1">Multi-pass membrane protein</topology>
    </subcellularLocation>
</comment>
<evidence type="ECO:0000313" key="16">
    <source>
        <dbReference type="Proteomes" id="UP000494040"/>
    </source>
</evidence>
<organism evidence="15 16">
    <name type="scientific">Cimex lectularius</name>
    <name type="common">Bed bug</name>
    <name type="synonym">Acanthia lectularia</name>
    <dbReference type="NCBI Taxonomy" id="79782"/>
    <lineage>
        <taxon>Eukaryota</taxon>
        <taxon>Metazoa</taxon>
        <taxon>Ecdysozoa</taxon>
        <taxon>Arthropoda</taxon>
        <taxon>Hexapoda</taxon>
        <taxon>Insecta</taxon>
        <taxon>Pterygota</taxon>
        <taxon>Neoptera</taxon>
        <taxon>Paraneoptera</taxon>
        <taxon>Hemiptera</taxon>
        <taxon>Heteroptera</taxon>
        <taxon>Panheteroptera</taxon>
        <taxon>Cimicomorpha</taxon>
        <taxon>Cimicidae</taxon>
        <taxon>Cimex</taxon>
    </lineage>
</organism>
<dbReference type="PANTHER" id="PTHR11690">
    <property type="entry name" value="AMILORIDE-SENSITIVE SODIUM CHANNEL-RELATED"/>
    <property type="match status" value="1"/>
</dbReference>
<evidence type="ECO:0000256" key="11">
    <source>
        <dbReference type="ARBA" id="ARBA00023303"/>
    </source>
</evidence>
<evidence type="ECO:0000256" key="4">
    <source>
        <dbReference type="ARBA" id="ARBA00022461"/>
    </source>
</evidence>
<keyword evidence="6 14" id="KW-1133">Transmembrane helix</keyword>
<dbReference type="Gene3D" id="1.10.287.770">
    <property type="entry name" value="YojJ-like"/>
    <property type="match status" value="1"/>
</dbReference>
<dbReference type="PANTHER" id="PTHR11690:SF243">
    <property type="entry name" value="PICKPOCKET 12-RELATED"/>
    <property type="match status" value="1"/>
</dbReference>
<evidence type="ECO:0000256" key="13">
    <source>
        <dbReference type="SAM" id="MobiDB-lite"/>
    </source>
</evidence>
<keyword evidence="4 12" id="KW-0894">Sodium channel</keyword>
<evidence type="ECO:0000256" key="2">
    <source>
        <dbReference type="ARBA" id="ARBA00007193"/>
    </source>
</evidence>
<dbReference type="OMA" id="RVCGPND"/>
<feature type="transmembrane region" description="Helical" evidence="14">
    <location>
        <begin position="100"/>
        <end position="121"/>
    </location>
</feature>
<evidence type="ECO:0000256" key="3">
    <source>
        <dbReference type="ARBA" id="ARBA00022448"/>
    </source>
</evidence>
<dbReference type="OrthoDB" id="6021021at2759"/>
<keyword evidence="10 12" id="KW-0739">Sodium transport</keyword>
<dbReference type="EnsemblMetazoa" id="XM_014384231.2">
    <property type="protein sequence ID" value="XP_014239717.2"/>
    <property type="gene ID" value="LOC106661080"/>
</dbReference>
<evidence type="ECO:0000256" key="10">
    <source>
        <dbReference type="ARBA" id="ARBA00023201"/>
    </source>
</evidence>
<dbReference type="GO" id="GO:0015280">
    <property type="term" value="F:ligand-gated sodium channel activity"/>
    <property type="evidence" value="ECO:0007669"/>
    <property type="project" value="TreeGrafter"/>
</dbReference>
<dbReference type="GeneID" id="106661080"/>
<keyword evidence="8 12" id="KW-0406">Ion transport</keyword>
<protein>
    <recommendedName>
        <fullName evidence="17">Pickpocket</fullName>
    </recommendedName>
</protein>
<dbReference type="Proteomes" id="UP000494040">
    <property type="component" value="Unassembled WGS sequence"/>
</dbReference>
<proteinExistence type="inferred from homology"/>
<feature type="region of interest" description="Disordered" evidence="13">
    <location>
        <begin position="1"/>
        <end position="57"/>
    </location>
</feature>
<keyword evidence="9 14" id="KW-0472">Membrane</keyword>
<evidence type="ECO:0000256" key="8">
    <source>
        <dbReference type="ARBA" id="ARBA00023065"/>
    </source>
</evidence>
<dbReference type="RefSeq" id="XP_014239717.2">
    <property type="nucleotide sequence ID" value="XM_014384231.2"/>
</dbReference>
<dbReference type="PRINTS" id="PR01078">
    <property type="entry name" value="AMINACHANNEL"/>
</dbReference>
<evidence type="ECO:0000256" key="5">
    <source>
        <dbReference type="ARBA" id="ARBA00022692"/>
    </source>
</evidence>
<keyword evidence="5 12" id="KW-0812">Transmembrane</keyword>
<dbReference type="GO" id="GO:0005886">
    <property type="term" value="C:plasma membrane"/>
    <property type="evidence" value="ECO:0007669"/>
    <property type="project" value="TreeGrafter"/>
</dbReference>
<dbReference type="AlphaFoldDB" id="A0A8I6R8I7"/>
<accession>A0A8I6R8I7</accession>
<evidence type="ECO:0000313" key="15">
    <source>
        <dbReference type="EnsemblMetazoa" id="XP_014239717.2"/>
    </source>
</evidence>
<dbReference type="InterPro" id="IPR001873">
    <property type="entry name" value="ENaC"/>
</dbReference>
<evidence type="ECO:0000256" key="1">
    <source>
        <dbReference type="ARBA" id="ARBA00004141"/>
    </source>
</evidence>
<evidence type="ECO:0008006" key="17">
    <source>
        <dbReference type="Google" id="ProtNLM"/>
    </source>
</evidence>
<keyword evidence="3 12" id="KW-0813">Transport</keyword>
<sequence length="615" mass="70155">MTEISLQAEDKHKMVKDVTPAGKGGEMRRRPRGSSPQGPGVMNGEADRKEAWGSSSKENIPRRRGVFAKIVDLAIEYSETSSMHGLKYVGDRRLTLAERYFWVFAFFAAVSASIYFITNLFDKFEQMPVITSLSPMPSSIKDIPFPAITICNMNNMRKDQTEKVFEAYKLNINDKEAQLDRKLIFDFCSREPPPNDKPSQVKMANISSNFEYIKKFMTKMTQPCHELLVHCTWHGDRTSCEELFNPNLTDEGMCCVFNRLKREHIFKNPRNLSDLNVTFPEDAYDWSPEKAFPSQVNPDSIPRRPRGSGTHLGLTVVVNAELDRYFCSSENGEGFKILLNNPLETPKVSSYAMSIAPSRETKVVIVPKLVTATNQLRSISVAKRMCYFENEKSLYFYKTYNQRSCILECEANFTLAFCNCVLHYMPKDTKTRICGRDDTPCAKDAQKKMEMSLDDAILNFTANSNKDLALCDCKPACNEVSYGFVVTQSPISSSLEINKEYYRDFNESYFKTNMAIIHFFYMEIQFTSTVRGVLFGFTEFLSNTGGLLGLFLGFSFLSAVEVVYFVIMKIFYSFVKIKNNNTNGGNKTMFVNSRREIILPDDPSLIIKNPFPFTQ</sequence>
<evidence type="ECO:0000256" key="9">
    <source>
        <dbReference type="ARBA" id="ARBA00023136"/>
    </source>
</evidence>